<dbReference type="EMBL" id="KB008103">
    <property type="protein sequence ID" value="ELR12627.1"/>
    <property type="molecule type" value="Genomic_DNA"/>
</dbReference>
<dbReference type="RefSeq" id="XP_004334640.1">
    <property type="nucleotide sequence ID" value="XM_004334592.1"/>
</dbReference>
<dbReference type="InterPro" id="IPR039794">
    <property type="entry name" value="Gtb1-like"/>
</dbReference>
<evidence type="ECO:0000313" key="3">
    <source>
        <dbReference type="EMBL" id="ELR12627.1"/>
    </source>
</evidence>
<feature type="transmembrane region" description="Helical" evidence="1">
    <location>
        <begin position="12"/>
        <end position="36"/>
    </location>
</feature>
<dbReference type="KEGG" id="acan:ACA1_091370"/>
<dbReference type="GeneID" id="14913549"/>
<gene>
    <name evidence="3" type="ORF">ACA1_091370</name>
</gene>
<dbReference type="Pfam" id="PF12999">
    <property type="entry name" value="PRKCSH-like"/>
    <property type="match status" value="1"/>
</dbReference>
<proteinExistence type="predicted"/>
<dbReference type="GO" id="GO:0017177">
    <property type="term" value="C:glucosidase II complex"/>
    <property type="evidence" value="ECO:0007669"/>
    <property type="project" value="TreeGrafter"/>
</dbReference>
<dbReference type="PANTHER" id="PTHR12630">
    <property type="entry name" value="N-LINKED OLIGOSACCHARIDE PROCESSING"/>
    <property type="match status" value="1"/>
</dbReference>
<feature type="domain" description="Glucosidase II beta subunit N-terminal" evidence="2">
    <location>
        <begin position="55"/>
        <end position="162"/>
    </location>
</feature>
<keyword evidence="1" id="KW-0472">Membrane</keyword>
<keyword evidence="4" id="KW-1185">Reference proteome</keyword>
<evidence type="ECO:0000256" key="1">
    <source>
        <dbReference type="SAM" id="Phobius"/>
    </source>
</evidence>
<evidence type="ECO:0000313" key="4">
    <source>
        <dbReference type="Proteomes" id="UP000011083"/>
    </source>
</evidence>
<sequence length="223" mass="24597">MQRPGILRGQYRIYVLVGVTFVVSFILFELATYGSLILDDYHHPPVIKGSPTPTPLTTVRGLSPEQRERWEASGLKCAGSGVQLTLARINDDYCDCADGTDEPALVMALTLSGRLCARYERVCERTVLHHMPSSMVDDGICDCCDGSDEARRRCPNTCASYHPPAPDDDGGDNLDGAHKSKPHESIGYSFLVICLWLFILCHLFAILGGLWYLASPARRDHAL</sequence>
<dbReference type="Proteomes" id="UP000011083">
    <property type="component" value="Unassembled WGS sequence"/>
</dbReference>
<dbReference type="GO" id="GO:0006491">
    <property type="term" value="P:N-glycan processing"/>
    <property type="evidence" value="ECO:0007669"/>
    <property type="project" value="TreeGrafter"/>
</dbReference>
<dbReference type="PANTHER" id="PTHR12630:SF1">
    <property type="entry name" value="GLUCOSIDASE 2 SUBUNIT BETA"/>
    <property type="match status" value="1"/>
</dbReference>
<dbReference type="AlphaFoldDB" id="L8GI49"/>
<name>L8GI49_ACACF</name>
<dbReference type="OrthoDB" id="28322at2759"/>
<evidence type="ECO:0000259" key="2">
    <source>
        <dbReference type="Pfam" id="PF12999"/>
    </source>
</evidence>
<feature type="transmembrane region" description="Helical" evidence="1">
    <location>
        <begin position="188"/>
        <end position="214"/>
    </location>
</feature>
<keyword evidence="1" id="KW-1133">Transmembrane helix</keyword>
<dbReference type="STRING" id="1257118.L8GI49"/>
<protein>
    <recommendedName>
        <fullName evidence="2">Glucosidase II beta subunit N-terminal domain-containing protein</fullName>
    </recommendedName>
</protein>
<organism evidence="3 4">
    <name type="scientific">Acanthamoeba castellanii (strain ATCC 30010 / Neff)</name>
    <dbReference type="NCBI Taxonomy" id="1257118"/>
    <lineage>
        <taxon>Eukaryota</taxon>
        <taxon>Amoebozoa</taxon>
        <taxon>Discosea</taxon>
        <taxon>Longamoebia</taxon>
        <taxon>Centramoebida</taxon>
        <taxon>Acanthamoebidae</taxon>
        <taxon>Acanthamoeba</taxon>
    </lineage>
</organism>
<keyword evidence="1" id="KW-0812">Transmembrane</keyword>
<dbReference type="InterPro" id="IPR028146">
    <property type="entry name" value="PRKCSH_N"/>
</dbReference>
<reference evidence="3 4" key="1">
    <citation type="journal article" date="2013" name="Genome Biol.">
        <title>Genome of Acanthamoeba castellanii highlights extensive lateral gene transfer and early evolution of tyrosine kinase signaling.</title>
        <authorList>
            <person name="Clarke M."/>
            <person name="Lohan A.J."/>
            <person name="Liu B."/>
            <person name="Lagkouvardos I."/>
            <person name="Roy S."/>
            <person name="Zafar N."/>
            <person name="Bertelli C."/>
            <person name="Schilde C."/>
            <person name="Kianianmomeni A."/>
            <person name="Burglin T.R."/>
            <person name="Frech C."/>
            <person name="Turcotte B."/>
            <person name="Kopec K.O."/>
            <person name="Synnott J.M."/>
            <person name="Choo C."/>
            <person name="Paponov I."/>
            <person name="Finkler A."/>
            <person name="Soon Heng Tan C."/>
            <person name="Hutchins A.P."/>
            <person name="Weinmeier T."/>
            <person name="Rattei T."/>
            <person name="Chu J.S."/>
            <person name="Gimenez G."/>
            <person name="Irimia M."/>
            <person name="Rigden D.J."/>
            <person name="Fitzpatrick D.A."/>
            <person name="Lorenzo-Morales J."/>
            <person name="Bateman A."/>
            <person name="Chiu C.H."/>
            <person name="Tang P."/>
            <person name="Hegemann P."/>
            <person name="Fromm H."/>
            <person name="Raoult D."/>
            <person name="Greub G."/>
            <person name="Miranda-Saavedra D."/>
            <person name="Chen N."/>
            <person name="Nash P."/>
            <person name="Ginger M.L."/>
            <person name="Horn M."/>
            <person name="Schaap P."/>
            <person name="Caler L."/>
            <person name="Loftus B."/>
        </authorList>
    </citation>
    <scope>NUCLEOTIDE SEQUENCE [LARGE SCALE GENOMIC DNA]</scope>
    <source>
        <strain evidence="3 4">Neff</strain>
    </source>
</reference>
<dbReference type="VEuPathDB" id="AmoebaDB:ACA1_091370"/>
<accession>L8GI49</accession>